<dbReference type="InterPro" id="IPR036271">
    <property type="entry name" value="Tet_transcr_reg_TetR-rel_C_sf"/>
</dbReference>
<evidence type="ECO:0000313" key="6">
    <source>
        <dbReference type="EMBL" id="MDG0795061.1"/>
    </source>
</evidence>
<gene>
    <name evidence="6" type="ORF">OMP38_32700</name>
</gene>
<dbReference type="GO" id="GO:0000976">
    <property type="term" value="F:transcription cis-regulatory region binding"/>
    <property type="evidence" value="ECO:0007669"/>
    <property type="project" value="TreeGrafter"/>
</dbReference>
<dbReference type="SUPFAM" id="SSF48498">
    <property type="entry name" value="Tetracyclin repressor-like, C-terminal domain"/>
    <property type="match status" value="1"/>
</dbReference>
<dbReference type="PANTHER" id="PTHR30055">
    <property type="entry name" value="HTH-TYPE TRANSCRIPTIONAL REGULATOR RUTR"/>
    <property type="match status" value="1"/>
</dbReference>
<dbReference type="SUPFAM" id="SSF46689">
    <property type="entry name" value="Homeodomain-like"/>
    <property type="match status" value="1"/>
</dbReference>
<dbReference type="Gene3D" id="1.10.357.10">
    <property type="entry name" value="Tetracycline Repressor, domain 2"/>
    <property type="match status" value="1"/>
</dbReference>
<keyword evidence="7" id="KW-1185">Reference proteome</keyword>
<dbReference type="Pfam" id="PF16859">
    <property type="entry name" value="TetR_C_11"/>
    <property type="match status" value="1"/>
</dbReference>
<evidence type="ECO:0000256" key="4">
    <source>
        <dbReference type="PROSITE-ProRule" id="PRU00335"/>
    </source>
</evidence>
<feature type="DNA-binding region" description="H-T-H motif" evidence="4">
    <location>
        <begin position="44"/>
        <end position="63"/>
    </location>
</feature>
<dbReference type="InterPro" id="IPR050109">
    <property type="entry name" value="HTH-type_TetR-like_transc_reg"/>
</dbReference>
<evidence type="ECO:0000256" key="1">
    <source>
        <dbReference type="ARBA" id="ARBA00023015"/>
    </source>
</evidence>
<organism evidence="6 7">
    <name type="scientific">Cohnella ginsengisoli</name>
    <dbReference type="NCBI Taxonomy" id="425004"/>
    <lineage>
        <taxon>Bacteria</taxon>
        <taxon>Bacillati</taxon>
        <taxon>Bacillota</taxon>
        <taxon>Bacilli</taxon>
        <taxon>Bacillales</taxon>
        <taxon>Paenibacillaceae</taxon>
        <taxon>Cohnella</taxon>
    </lineage>
</organism>
<dbReference type="PANTHER" id="PTHR30055:SF148">
    <property type="entry name" value="TETR-FAMILY TRANSCRIPTIONAL REGULATOR"/>
    <property type="match status" value="1"/>
</dbReference>
<accession>A0A9X4KNJ3</accession>
<evidence type="ECO:0000256" key="3">
    <source>
        <dbReference type="ARBA" id="ARBA00023163"/>
    </source>
</evidence>
<reference evidence="6 7" key="1">
    <citation type="submission" date="2022-10" db="EMBL/GenBank/DDBJ databases">
        <title>Comparative genomic analysis of Cohnella hashimotonis sp. nov., isolated from the International Space Station.</title>
        <authorList>
            <person name="Simpson A."/>
            <person name="Venkateswaran K."/>
        </authorList>
    </citation>
    <scope>NUCLEOTIDE SEQUENCE [LARGE SCALE GENOMIC DNA]</scope>
    <source>
        <strain evidence="6 7">DSM 18997</strain>
    </source>
</reference>
<name>A0A9X4KNJ3_9BACL</name>
<evidence type="ECO:0000256" key="2">
    <source>
        <dbReference type="ARBA" id="ARBA00023125"/>
    </source>
</evidence>
<dbReference type="InterPro" id="IPR011075">
    <property type="entry name" value="TetR_C"/>
</dbReference>
<protein>
    <submittedName>
        <fullName evidence="6">TetR/AcrR family transcriptional regulator</fullName>
    </submittedName>
</protein>
<proteinExistence type="predicted"/>
<dbReference type="Proteomes" id="UP001153387">
    <property type="component" value="Unassembled WGS sequence"/>
</dbReference>
<evidence type="ECO:0000259" key="5">
    <source>
        <dbReference type="PROSITE" id="PS50977"/>
    </source>
</evidence>
<keyword evidence="3" id="KW-0804">Transcription</keyword>
<sequence length="209" mass="23041">MAESKKEQAPNNGAGTRRRGDVLENAILQAAWDELETTGYNRLTMEAVAVRAQTNKTAVYRRWPNKAQLIIAALIKFAPKPSLEAADMGDLRTDVLTFLQGIFKPLQAIGAETIHGLMSEYPGKEHPMSKPLPPRSEDALFAAMKAIVGNAEKRGELQPDRLPERVISLPVDLLRYEMLTTHGSVSEDIVVQIVDELFLPLVKAVAQAE</sequence>
<keyword evidence="2 4" id="KW-0238">DNA-binding</keyword>
<dbReference type="AlphaFoldDB" id="A0A9X4KNJ3"/>
<dbReference type="Gene3D" id="1.10.10.60">
    <property type="entry name" value="Homeodomain-like"/>
    <property type="match status" value="1"/>
</dbReference>
<comment type="caution">
    <text evidence="6">The sequence shown here is derived from an EMBL/GenBank/DDBJ whole genome shotgun (WGS) entry which is preliminary data.</text>
</comment>
<dbReference type="GO" id="GO:0003700">
    <property type="term" value="F:DNA-binding transcription factor activity"/>
    <property type="evidence" value="ECO:0007669"/>
    <property type="project" value="TreeGrafter"/>
</dbReference>
<keyword evidence="1" id="KW-0805">Transcription regulation</keyword>
<evidence type="ECO:0000313" key="7">
    <source>
        <dbReference type="Proteomes" id="UP001153387"/>
    </source>
</evidence>
<dbReference type="InterPro" id="IPR009057">
    <property type="entry name" value="Homeodomain-like_sf"/>
</dbReference>
<dbReference type="Pfam" id="PF00440">
    <property type="entry name" value="TetR_N"/>
    <property type="match status" value="1"/>
</dbReference>
<dbReference type="InterPro" id="IPR001647">
    <property type="entry name" value="HTH_TetR"/>
</dbReference>
<dbReference type="EMBL" id="JAPDHZ010000008">
    <property type="protein sequence ID" value="MDG0795061.1"/>
    <property type="molecule type" value="Genomic_DNA"/>
</dbReference>
<dbReference type="RefSeq" id="WP_277568763.1">
    <property type="nucleotide sequence ID" value="NZ_JAPDHZ010000008.1"/>
</dbReference>
<dbReference type="PROSITE" id="PS50977">
    <property type="entry name" value="HTH_TETR_2"/>
    <property type="match status" value="1"/>
</dbReference>
<feature type="domain" description="HTH tetR-type" evidence="5">
    <location>
        <begin position="21"/>
        <end position="81"/>
    </location>
</feature>